<keyword evidence="3" id="KW-1185">Reference proteome</keyword>
<dbReference type="Proteomes" id="UP000283530">
    <property type="component" value="Unassembled WGS sequence"/>
</dbReference>
<dbReference type="EMBL" id="QPKB01000003">
    <property type="protein sequence ID" value="RWR80276.1"/>
    <property type="molecule type" value="Genomic_DNA"/>
</dbReference>
<gene>
    <name evidence="2" type="ORF">CKAN_00890800</name>
</gene>
<feature type="compositionally biased region" description="Polar residues" evidence="1">
    <location>
        <begin position="8"/>
        <end position="18"/>
    </location>
</feature>
<organism evidence="2 3">
    <name type="scientific">Cinnamomum micranthum f. kanehirae</name>
    <dbReference type="NCBI Taxonomy" id="337451"/>
    <lineage>
        <taxon>Eukaryota</taxon>
        <taxon>Viridiplantae</taxon>
        <taxon>Streptophyta</taxon>
        <taxon>Embryophyta</taxon>
        <taxon>Tracheophyta</taxon>
        <taxon>Spermatophyta</taxon>
        <taxon>Magnoliopsida</taxon>
        <taxon>Magnoliidae</taxon>
        <taxon>Laurales</taxon>
        <taxon>Lauraceae</taxon>
        <taxon>Cinnamomum</taxon>
    </lineage>
</organism>
<feature type="region of interest" description="Disordered" evidence="1">
    <location>
        <begin position="1"/>
        <end position="20"/>
    </location>
</feature>
<evidence type="ECO:0000313" key="3">
    <source>
        <dbReference type="Proteomes" id="UP000283530"/>
    </source>
</evidence>
<protein>
    <submittedName>
        <fullName evidence="2">Glutamate synthase 1 NADH, chloroplastic isoform X1</fullName>
    </submittedName>
</protein>
<dbReference type="AlphaFoldDB" id="A0A443NP78"/>
<reference evidence="2 3" key="1">
    <citation type="journal article" date="2019" name="Nat. Plants">
        <title>Stout camphor tree genome fills gaps in understanding of flowering plant genome evolution.</title>
        <authorList>
            <person name="Chaw S.M."/>
            <person name="Liu Y.C."/>
            <person name="Wu Y.W."/>
            <person name="Wang H.Y."/>
            <person name="Lin C.I."/>
            <person name="Wu C.S."/>
            <person name="Ke H.M."/>
            <person name="Chang L.Y."/>
            <person name="Hsu C.Y."/>
            <person name="Yang H.T."/>
            <person name="Sudianto E."/>
            <person name="Hsu M.H."/>
            <person name="Wu K.P."/>
            <person name="Wang L.N."/>
            <person name="Leebens-Mack J.H."/>
            <person name="Tsai I.J."/>
        </authorList>
    </citation>
    <scope>NUCLEOTIDE SEQUENCE [LARGE SCALE GENOMIC DNA]</scope>
    <source>
        <strain evidence="3">cv. Chaw 1501</strain>
        <tissue evidence="2">Young leaves</tissue>
    </source>
</reference>
<evidence type="ECO:0000256" key="1">
    <source>
        <dbReference type="SAM" id="MobiDB-lite"/>
    </source>
</evidence>
<proteinExistence type="predicted"/>
<dbReference type="Gene3D" id="3.50.50.60">
    <property type="entry name" value="FAD/NAD(P)-binding domain"/>
    <property type="match status" value="1"/>
</dbReference>
<dbReference type="OrthoDB" id="4327079at2759"/>
<accession>A0A443NP78</accession>
<dbReference type="InterPro" id="IPR036188">
    <property type="entry name" value="FAD/NAD-bd_sf"/>
</dbReference>
<sequence>MHRHHKSGASSRANSNQRAVKGLEVKRVRWAKDDSGMFQFQEVEGSEELIEADLVLLPIGFLGPKLVSWAWSETIRQTSKQSMVTSLPMLNGSLPLEIADVDSHWWCEPSPRAGKQLHK</sequence>
<comment type="caution">
    <text evidence="2">The sequence shown here is derived from an EMBL/GenBank/DDBJ whole genome shotgun (WGS) entry which is preliminary data.</text>
</comment>
<evidence type="ECO:0000313" key="2">
    <source>
        <dbReference type="EMBL" id="RWR80276.1"/>
    </source>
</evidence>
<name>A0A443NP78_9MAGN</name>
<dbReference type="STRING" id="337451.A0A443NP78"/>